<name>A0A3M7PIB2_BRAPC</name>
<accession>A0A3M7PIB2</accession>
<sequence length="60" mass="7169">MCCFSLVQNWRVLKPKYFDPSNQRNKVLKVVQDFFNDLDLNLVLLNNSGFRSEERLEMSE</sequence>
<organism evidence="1 2">
    <name type="scientific">Brachionus plicatilis</name>
    <name type="common">Marine rotifer</name>
    <name type="synonym">Brachionus muelleri</name>
    <dbReference type="NCBI Taxonomy" id="10195"/>
    <lineage>
        <taxon>Eukaryota</taxon>
        <taxon>Metazoa</taxon>
        <taxon>Spiralia</taxon>
        <taxon>Gnathifera</taxon>
        <taxon>Rotifera</taxon>
        <taxon>Eurotatoria</taxon>
        <taxon>Monogononta</taxon>
        <taxon>Pseudotrocha</taxon>
        <taxon>Ploima</taxon>
        <taxon>Brachionidae</taxon>
        <taxon>Brachionus</taxon>
    </lineage>
</organism>
<evidence type="ECO:0000313" key="2">
    <source>
        <dbReference type="Proteomes" id="UP000276133"/>
    </source>
</evidence>
<dbReference type="AlphaFoldDB" id="A0A3M7PIB2"/>
<dbReference type="EMBL" id="REGN01010757">
    <property type="protein sequence ID" value="RMZ98474.1"/>
    <property type="molecule type" value="Genomic_DNA"/>
</dbReference>
<dbReference type="Proteomes" id="UP000276133">
    <property type="component" value="Unassembled WGS sequence"/>
</dbReference>
<reference evidence="1 2" key="1">
    <citation type="journal article" date="2018" name="Sci. Rep.">
        <title>Genomic signatures of local adaptation to the degree of environmental predictability in rotifers.</title>
        <authorList>
            <person name="Franch-Gras L."/>
            <person name="Hahn C."/>
            <person name="Garcia-Roger E.M."/>
            <person name="Carmona M.J."/>
            <person name="Serra M."/>
            <person name="Gomez A."/>
        </authorList>
    </citation>
    <scope>NUCLEOTIDE SEQUENCE [LARGE SCALE GENOMIC DNA]</scope>
    <source>
        <strain evidence="1">HYR1</strain>
    </source>
</reference>
<proteinExistence type="predicted"/>
<protein>
    <submittedName>
        <fullName evidence="1">Uncharacterized protein</fullName>
    </submittedName>
</protein>
<comment type="caution">
    <text evidence="1">The sequence shown here is derived from an EMBL/GenBank/DDBJ whole genome shotgun (WGS) entry which is preliminary data.</text>
</comment>
<evidence type="ECO:0000313" key="1">
    <source>
        <dbReference type="EMBL" id="RMZ98474.1"/>
    </source>
</evidence>
<keyword evidence="2" id="KW-1185">Reference proteome</keyword>
<gene>
    <name evidence="1" type="ORF">BpHYR1_027574</name>
</gene>